<accession>A0ABQ5XDA4</accession>
<reference evidence="2" key="1">
    <citation type="journal article" date="2019" name="Int. J. Syst. Evol. Microbiol.">
        <title>The Global Catalogue of Microorganisms (GCM) 10K type strain sequencing project: providing services to taxonomists for standard genome sequencing and annotation.</title>
        <authorList>
            <consortium name="The Broad Institute Genomics Platform"/>
            <consortium name="The Broad Institute Genome Sequencing Center for Infectious Disease"/>
            <person name="Wu L."/>
            <person name="Ma J."/>
        </authorList>
    </citation>
    <scope>NUCLEOTIDE SEQUENCE [LARGE SCALE GENOMIC DNA]</scope>
    <source>
        <strain evidence="2">NBRC 111981</strain>
    </source>
</reference>
<evidence type="ECO:0000313" key="1">
    <source>
        <dbReference type="EMBL" id="GLQ89078.1"/>
    </source>
</evidence>
<organism evidence="1 2">
    <name type="scientific">Dyella flagellata</name>
    <dbReference type="NCBI Taxonomy" id="1867833"/>
    <lineage>
        <taxon>Bacteria</taxon>
        <taxon>Pseudomonadati</taxon>
        <taxon>Pseudomonadota</taxon>
        <taxon>Gammaproteobacteria</taxon>
        <taxon>Lysobacterales</taxon>
        <taxon>Rhodanobacteraceae</taxon>
        <taxon>Dyella</taxon>
    </lineage>
</organism>
<name>A0ABQ5XDA4_9GAMM</name>
<comment type="caution">
    <text evidence="1">The sequence shown here is derived from an EMBL/GenBank/DDBJ whole genome shotgun (WGS) entry which is preliminary data.</text>
</comment>
<dbReference type="Proteomes" id="UP001156627">
    <property type="component" value="Unassembled WGS sequence"/>
</dbReference>
<keyword evidence="2" id="KW-1185">Reference proteome</keyword>
<proteinExistence type="predicted"/>
<evidence type="ECO:0000313" key="2">
    <source>
        <dbReference type="Proteomes" id="UP001156627"/>
    </source>
</evidence>
<sequence length="74" mass="8223">MRELIGAGIELGVRQLLVAQAQGDGIWRTRCVRFEKLRQPNAVIDSTTDAFGGRRRHACLVNVVHDPSIRAKAQ</sequence>
<gene>
    <name evidence="1" type="ORF">GCM10007898_26500</name>
</gene>
<dbReference type="EMBL" id="BSOA01000028">
    <property type="protein sequence ID" value="GLQ89078.1"/>
    <property type="molecule type" value="Genomic_DNA"/>
</dbReference>
<protein>
    <submittedName>
        <fullName evidence="1">Uncharacterized protein</fullName>
    </submittedName>
</protein>